<dbReference type="EMBL" id="CAJC01000028">
    <property type="protein sequence ID" value="CCI51783.1"/>
    <property type="molecule type" value="Genomic_DNA"/>
</dbReference>
<dbReference type="STRING" id="1193518.BN13_1230002"/>
<dbReference type="InterPro" id="IPR029062">
    <property type="entry name" value="Class_I_gatase-like"/>
</dbReference>
<proteinExistence type="predicted"/>
<keyword evidence="3" id="KW-1185">Reference proteome</keyword>
<dbReference type="PANTHER" id="PTHR42695:SF5">
    <property type="entry name" value="GLUTAMINE AMIDOTRANSFERASE YLR126C-RELATED"/>
    <property type="match status" value="1"/>
</dbReference>
<reference evidence="2 3" key="1">
    <citation type="journal article" date="2013" name="ISME J.">
        <title>A metabolic model for members of the genus Tetrasphaera involved in enhanced biological phosphorus removal.</title>
        <authorList>
            <person name="Kristiansen R."/>
            <person name="Nguyen H.T.T."/>
            <person name="Saunders A.M."/>
            <person name="Nielsen J.L."/>
            <person name="Wimmer R."/>
            <person name="Le V.Q."/>
            <person name="McIlroy S.J."/>
            <person name="Petrovski S."/>
            <person name="Seviour R.J."/>
            <person name="Calteau A."/>
            <person name="Nielsen K.L."/>
            <person name="Nielsen P.H."/>
        </authorList>
    </citation>
    <scope>NUCLEOTIDE SEQUENCE [LARGE SCALE GENOMIC DNA]</scope>
    <source>
        <strain evidence="2 3">Ben 74</strain>
    </source>
</reference>
<evidence type="ECO:0000259" key="1">
    <source>
        <dbReference type="Pfam" id="PF00117"/>
    </source>
</evidence>
<name>A0A077MAN9_9MICO</name>
<dbReference type="PANTHER" id="PTHR42695">
    <property type="entry name" value="GLUTAMINE AMIDOTRANSFERASE YLR126C-RELATED"/>
    <property type="match status" value="1"/>
</dbReference>
<dbReference type="InterPro" id="IPR017926">
    <property type="entry name" value="GATASE"/>
</dbReference>
<dbReference type="GO" id="GO:0005829">
    <property type="term" value="C:cytosol"/>
    <property type="evidence" value="ECO:0007669"/>
    <property type="project" value="TreeGrafter"/>
</dbReference>
<evidence type="ECO:0000313" key="2">
    <source>
        <dbReference type="EMBL" id="CCI51783.1"/>
    </source>
</evidence>
<comment type="caution">
    <text evidence="2">The sequence shown here is derived from an EMBL/GenBank/DDBJ whole genome shotgun (WGS) entry which is preliminary data.</text>
</comment>
<dbReference type="SUPFAM" id="SSF52317">
    <property type="entry name" value="Class I glutamine amidotransferase-like"/>
    <property type="match status" value="1"/>
</dbReference>
<feature type="domain" description="Glutamine amidotransferase" evidence="1">
    <location>
        <begin position="54"/>
        <end position="196"/>
    </location>
</feature>
<protein>
    <submittedName>
        <fullName evidence="2">GMP synthase family protein</fullName>
    </submittedName>
</protein>
<accession>A0A077MAN9</accession>
<dbReference type="CDD" id="cd01741">
    <property type="entry name" value="GATase1_1"/>
    <property type="match status" value="1"/>
</dbReference>
<gene>
    <name evidence="2" type="ORF">BN13_1230002</name>
</gene>
<dbReference type="InterPro" id="IPR044992">
    <property type="entry name" value="ChyE-like"/>
</dbReference>
<dbReference type="PROSITE" id="PS51273">
    <property type="entry name" value="GATASE_TYPE_1"/>
    <property type="match status" value="1"/>
</dbReference>
<dbReference type="Proteomes" id="UP000035720">
    <property type="component" value="Unassembled WGS sequence"/>
</dbReference>
<sequence length="255" mass="27251">MKPLTFLVIEHEDECPPAWLGEWWEERGVVLRRIQAHAHDPARSGAAIPADVGDADALVVLGGEAGANDDADYPWLPATRDLIARTVDAGVPYLGVCLGHQLASVALGGEVRRNPNGMATGLTPVALTAAGEQDPLLSECAGSVAVQWNSDIATRFPERAVVLATAPDGSPQAVRFTPWAYGVQFHPEVTPEQFDSWWVGKPSASDPAVRARAAAASDAIHAARDDLRATWRPFAARFLDLVRDFRAPDAPGPVD</sequence>
<dbReference type="PRINTS" id="PR00096">
    <property type="entry name" value="GATASE"/>
</dbReference>
<evidence type="ECO:0000313" key="3">
    <source>
        <dbReference type="Proteomes" id="UP000035720"/>
    </source>
</evidence>
<dbReference type="Pfam" id="PF00117">
    <property type="entry name" value="GATase"/>
    <property type="match status" value="1"/>
</dbReference>
<dbReference type="AlphaFoldDB" id="A0A077MAN9"/>
<organism evidence="2 3">
    <name type="scientific">Nostocoides jenkinsii Ben 74</name>
    <dbReference type="NCBI Taxonomy" id="1193518"/>
    <lineage>
        <taxon>Bacteria</taxon>
        <taxon>Bacillati</taxon>
        <taxon>Actinomycetota</taxon>
        <taxon>Actinomycetes</taxon>
        <taxon>Micrococcales</taxon>
        <taxon>Intrasporangiaceae</taxon>
        <taxon>Nostocoides</taxon>
    </lineage>
</organism>
<dbReference type="Gene3D" id="3.40.50.880">
    <property type="match status" value="1"/>
</dbReference>
<dbReference type="RefSeq" id="WP_053079825.1">
    <property type="nucleotide sequence ID" value="NZ_HF571038.1"/>
</dbReference>